<keyword evidence="1" id="KW-0812">Transmembrane</keyword>
<dbReference type="AlphaFoldDB" id="A0A1S7LEA1"/>
<proteinExistence type="predicted"/>
<feature type="transmembrane region" description="Helical" evidence="1">
    <location>
        <begin position="47"/>
        <end position="70"/>
    </location>
</feature>
<keyword evidence="1" id="KW-0472">Membrane</keyword>
<dbReference type="EMBL" id="LO017727">
    <property type="protein sequence ID" value="CRH04291.1"/>
    <property type="molecule type" value="Genomic_DNA"/>
</dbReference>
<keyword evidence="1" id="KW-1133">Transmembrane helix</keyword>
<reference evidence="2" key="1">
    <citation type="submission" date="2015-04" db="EMBL/GenBank/DDBJ databases">
        <authorList>
            <person name="Syromyatnikov M.Y."/>
            <person name="Popov V.N."/>
        </authorList>
    </citation>
    <scope>NUCLEOTIDE SEQUENCE</scope>
    <source>
        <strain evidence="2">MO-1</strain>
    </source>
</reference>
<organism evidence="2">
    <name type="scientific">Magnetococcus massalia (strain MO-1)</name>
    <dbReference type="NCBI Taxonomy" id="451514"/>
    <lineage>
        <taxon>Bacteria</taxon>
        <taxon>Pseudomonadati</taxon>
        <taxon>Pseudomonadota</taxon>
        <taxon>Magnetococcia</taxon>
        <taxon>Magnetococcales</taxon>
        <taxon>Magnetococcaceae</taxon>
        <taxon>Magnetococcus</taxon>
    </lineage>
</organism>
<protein>
    <submittedName>
        <fullName evidence="2">Uncharacterized protein</fullName>
    </submittedName>
</protein>
<sequence>MNPFIKDSFLATFSLLIAVNILILFILSGVVHVESYLFGSDSTGEALVIYGFFFGVIQYFYAIPWGGYLATKKKWRALIGLTTSSSISLAANILFYQYVGGA</sequence>
<accession>A0A1S7LEA1</accession>
<feature type="transmembrane region" description="Helical" evidence="1">
    <location>
        <begin position="77"/>
        <end position="99"/>
    </location>
</feature>
<gene>
    <name evidence="2" type="ORF">MAGMO_0075</name>
</gene>
<evidence type="ECO:0000313" key="2">
    <source>
        <dbReference type="EMBL" id="CRH04291.1"/>
    </source>
</evidence>
<feature type="transmembrane region" description="Helical" evidence="1">
    <location>
        <begin position="9"/>
        <end position="27"/>
    </location>
</feature>
<evidence type="ECO:0000256" key="1">
    <source>
        <dbReference type="SAM" id="Phobius"/>
    </source>
</evidence>
<name>A0A1S7LEA1_MAGMO</name>